<keyword evidence="1" id="KW-0472">Membrane</keyword>
<dbReference type="PANTHER" id="PTHR34989">
    <property type="entry name" value="PROTEIN HDED"/>
    <property type="match status" value="1"/>
</dbReference>
<name>A0A537JIM6_9BACT</name>
<feature type="transmembrane region" description="Helical" evidence="1">
    <location>
        <begin position="94"/>
        <end position="114"/>
    </location>
</feature>
<keyword evidence="1" id="KW-1133">Transmembrane helix</keyword>
<evidence type="ECO:0000256" key="1">
    <source>
        <dbReference type="SAM" id="Phobius"/>
    </source>
</evidence>
<organism evidence="2 3">
    <name type="scientific">Candidatus Segetimicrobium genomatis</name>
    <dbReference type="NCBI Taxonomy" id="2569760"/>
    <lineage>
        <taxon>Bacteria</taxon>
        <taxon>Bacillati</taxon>
        <taxon>Candidatus Sysuimicrobiota</taxon>
        <taxon>Candidatus Sysuimicrobiia</taxon>
        <taxon>Candidatus Sysuimicrobiales</taxon>
        <taxon>Candidatus Segetimicrobiaceae</taxon>
        <taxon>Candidatus Segetimicrobium</taxon>
    </lineage>
</organism>
<dbReference type="InterPro" id="IPR005325">
    <property type="entry name" value="DUF308_memb"/>
</dbReference>
<dbReference type="GO" id="GO:0005886">
    <property type="term" value="C:plasma membrane"/>
    <property type="evidence" value="ECO:0007669"/>
    <property type="project" value="TreeGrafter"/>
</dbReference>
<protein>
    <submittedName>
        <fullName evidence="2">HdeD family acid-resistance protein</fullName>
    </submittedName>
</protein>
<keyword evidence="1" id="KW-0812">Transmembrane</keyword>
<evidence type="ECO:0000313" key="2">
    <source>
        <dbReference type="EMBL" id="TMI83395.1"/>
    </source>
</evidence>
<feature type="transmembrane region" description="Helical" evidence="1">
    <location>
        <begin position="36"/>
        <end position="56"/>
    </location>
</feature>
<gene>
    <name evidence="2" type="ORF">E6H04_03100</name>
</gene>
<dbReference type="Pfam" id="PF03729">
    <property type="entry name" value="DUF308"/>
    <property type="match status" value="2"/>
</dbReference>
<feature type="transmembrane region" description="Helical" evidence="1">
    <location>
        <begin position="126"/>
        <end position="144"/>
    </location>
</feature>
<dbReference type="PANTHER" id="PTHR34989:SF1">
    <property type="entry name" value="PROTEIN HDED"/>
    <property type="match status" value="1"/>
</dbReference>
<dbReference type="InterPro" id="IPR052712">
    <property type="entry name" value="Acid_resist_chaperone_HdeD"/>
</dbReference>
<reference evidence="2 3" key="1">
    <citation type="journal article" date="2019" name="Nat. Microbiol.">
        <title>Mediterranean grassland soil C-N compound turnover is dependent on rainfall and depth, and is mediated by genomically divergent microorganisms.</title>
        <authorList>
            <person name="Diamond S."/>
            <person name="Andeer P.F."/>
            <person name="Li Z."/>
            <person name="Crits-Christoph A."/>
            <person name="Burstein D."/>
            <person name="Anantharaman K."/>
            <person name="Lane K.R."/>
            <person name="Thomas B.C."/>
            <person name="Pan C."/>
            <person name="Northen T.R."/>
            <person name="Banfield J.F."/>
        </authorList>
    </citation>
    <scope>NUCLEOTIDE SEQUENCE [LARGE SCALE GENOMIC DNA]</scope>
    <source>
        <strain evidence="2">NP_7</strain>
    </source>
</reference>
<proteinExistence type="predicted"/>
<feature type="transmembrane region" description="Helical" evidence="1">
    <location>
        <begin position="68"/>
        <end position="88"/>
    </location>
</feature>
<dbReference type="EMBL" id="VBAO01000077">
    <property type="protein sequence ID" value="TMI83395.1"/>
    <property type="molecule type" value="Genomic_DNA"/>
</dbReference>
<dbReference type="AlphaFoldDB" id="A0A537JIM6"/>
<feature type="transmembrane region" description="Helical" evidence="1">
    <location>
        <begin position="12"/>
        <end position="30"/>
    </location>
</feature>
<accession>A0A537JIM6</accession>
<sequence length="193" mass="20561">MLMLAHLARNWWVFVLRGAAAVLFGVLAFARPGITLEVLVLLFAFWALFDGVFALISSVGAAEAHEPWWPLVLIGLLGIAAGVVTLRWPGITALALLLVVAYWSIFRGILEIVGAVRLRNLIQGEGWLIFGGIASIAFGVLLVINPGSGLLAVVWLVGLYAVIFGIAQIMLGLRLRSLAGESPVSAPVAARAR</sequence>
<dbReference type="Proteomes" id="UP000320048">
    <property type="component" value="Unassembled WGS sequence"/>
</dbReference>
<comment type="caution">
    <text evidence="2">The sequence shown here is derived from an EMBL/GenBank/DDBJ whole genome shotgun (WGS) entry which is preliminary data.</text>
</comment>
<evidence type="ECO:0000313" key="3">
    <source>
        <dbReference type="Proteomes" id="UP000320048"/>
    </source>
</evidence>
<feature type="transmembrane region" description="Helical" evidence="1">
    <location>
        <begin position="150"/>
        <end position="173"/>
    </location>
</feature>